<sequence length="265" mass="28717">MASSSSSSSSDNGVPSCSGSCLKAYEQLHSKYDSQTVEIRKYKRDVLSYQAALESVKSRLVVVQPSGGYNAVPPPITGNFMPPKPDLVFNTPPIAVETSHSAFTIKLTPQITHSSVQSTKQETPPRHSIQPVEAHILADTPKTTSPKTSSSGKRKNRKTCFSKPISTAVRPICAAVPKIMVTRSRHTHLIDTKSKSTFRRHITRGQSPKISNSPPRVTAAQAPVVSVAKGKKGKWNNIDAAQPKLMLLVYMVTAADVNKEVSTDN</sequence>
<evidence type="ECO:0000313" key="2">
    <source>
        <dbReference type="EMBL" id="GFA76942.1"/>
    </source>
</evidence>
<comment type="caution">
    <text evidence="2">The sequence shown here is derived from an EMBL/GenBank/DDBJ whole genome shotgun (WGS) entry which is preliminary data.</text>
</comment>
<organism evidence="2">
    <name type="scientific">Tanacetum cinerariifolium</name>
    <name type="common">Dalmatian daisy</name>
    <name type="synonym">Chrysanthemum cinerariifolium</name>
    <dbReference type="NCBI Taxonomy" id="118510"/>
    <lineage>
        <taxon>Eukaryota</taxon>
        <taxon>Viridiplantae</taxon>
        <taxon>Streptophyta</taxon>
        <taxon>Embryophyta</taxon>
        <taxon>Tracheophyta</taxon>
        <taxon>Spermatophyta</taxon>
        <taxon>Magnoliopsida</taxon>
        <taxon>eudicotyledons</taxon>
        <taxon>Gunneridae</taxon>
        <taxon>Pentapetalae</taxon>
        <taxon>asterids</taxon>
        <taxon>campanulids</taxon>
        <taxon>Asterales</taxon>
        <taxon>Asteraceae</taxon>
        <taxon>Asteroideae</taxon>
        <taxon>Anthemideae</taxon>
        <taxon>Anthemidinae</taxon>
        <taxon>Tanacetum</taxon>
    </lineage>
</organism>
<proteinExistence type="predicted"/>
<evidence type="ECO:0000256" key="1">
    <source>
        <dbReference type="SAM" id="MobiDB-lite"/>
    </source>
</evidence>
<feature type="region of interest" description="Disordered" evidence="1">
    <location>
        <begin position="113"/>
        <end position="161"/>
    </location>
</feature>
<name>A0A699K5N2_TANCI</name>
<dbReference type="EMBL" id="BKCJ010484422">
    <property type="protein sequence ID" value="GFA76942.1"/>
    <property type="molecule type" value="Genomic_DNA"/>
</dbReference>
<feature type="compositionally biased region" description="Low complexity" evidence="1">
    <location>
        <begin position="140"/>
        <end position="151"/>
    </location>
</feature>
<feature type="compositionally biased region" description="Polar residues" evidence="1">
    <location>
        <begin position="113"/>
        <end position="122"/>
    </location>
</feature>
<accession>A0A699K5N2</accession>
<gene>
    <name evidence="2" type="ORF">Tci_648914</name>
</gene>
<reference evidence="2" key="1">
    <citation type="journal article" date="2019" name="Sci. Rep.">
        <title>Draft genome of Tanacetum cinerariifolium, the natural source of mosquito coil.</title>
        <authorList>
            <person name="Yamashiro T."/>
            <person name="Shiraishi A."/>
            <person name="Satake H."/>
            <person name="Nakayama K."/>
        </authorList>
    </citation>
    <scope>NUCLEOTIDE SEQUENCE</scope>
</reference>
<dbReference type="AlphaFoldDB" id="A0A699K5N2"/>
<protein>
    <submittedName>
        <fullName evidence="2">Uncharacterized protein</fullName>
    </submittedName>
</protein>